<dbReference type="EMBL" id="JBHSKJ010000014">
    <property type="protein sequence ID" value="MFC5147637.1"/>
    <property type="molecule type" value="Genomic_DNA"/>
</dbReference>
<comment type="caution">
    <text evidence="4">The sequence shown here is derived from an EMBL/GenBank/DDBJ whole genome shotgun (WGS) entry which is preliminary data.</text>
</comment>
<dbReference type="Gene3D" id="3.40.33.10">
    <property type="entry name" value="CAP"/>
    <property type="match status" value="2"/>
</dbReference>
<dbReference type="Pfam" id="PF00188">
    <property type="entry name" value="CAP"/>
    <property type="match status" value="2"/>
</dbReference>
<dbReference type="InterPro" id="IPR014044">
    <property type="entry name" value="CAP_dom"/>
</dbReference>
<evidence type="ECO:0000256" key="1">
    <source>
        <dbReference type="SAM" id="MobiDB-lite"/>
    </source>
</evidence>
<dbReference type="InterPro" id="IPR035940">
    <property type="entry name" value="CAP_sf"/>
</dbReference>
<dbReference type="RefSeq" id="WP_382045690.1">
    <property type="nucleotide sequence ID" value="NZ_JBHSKJ010000014.1"/>
</dbReference>
<dbReference type="Pfam" id="PF02342">
    <property type="entry name" value="TerD"/>
    <property type="match status" value="1"/>
</dbReference>
<dbReference type="CDD" id="cd05379">
    <property type="entry name" value="CAP_bacterial"/>
    <property type="match status" value="1"/>
</dbReference>
<dbReference type="PANTHER" id="PTHR31157">
    <property type="entry name" value="SCP DOMAIN-CONTAINING PROTEIN"/>
    <property type="match status" value="1"/>
</dbReference>
<feature type="domain" description="SCP" evidence="2">
    <location>
        <begin position="189"/>
        <end position="301"/>
    </location>
</feature>
<evidence type="ECO:0000313" key="5">
    <source>
        <dbReference type="Proteomes" id="UP001596222"/>
    </source>
</evidence>
<accession>A0ABW0A1X6</accession>
<dbReference type="SUPFAM" id="SSF55797">
    <property type="entry name" value="PR-1-like"/>
    <property type="match status" value="2"/>
</dbReference>
<sequence>MNDLVAGGNATLPDGTLTLRVPGPFDLSVIVTGESGKVEGDGDFVFYNQPSAPGARLAGDTVTVDPRGLRRGAARVTVVVSPADPGTRLGALPLPVLSVAGSGGGLLARFAPPRPGPETVLMLAELYRRGTGWKIRALGQGYADGLAGVARDFGVDVADEGDEGHGAQATHRPGATHSPDATGDAFAALVNAERSAAGVPSVTVEHRLASAARAHAADMAAHGNLAAESPDGTSLYHRIAATGYHCLTVTEHLVSGPRTPAEFVAYCLGGSERALPFRDPAVAHVGVGHAAAPSGDTYWTAVWAAPMTPGGIARLAAEVSALTNAERTAAGLRPLAADPRLAAAAQAHSDDMVARDFYAHTSPEGSEPWDRARAAGCPHPGIGENIACGQRSAAEVVRGWMNSPGHRANILKPDFAHIGVGYATGSRAGTYWTQLFGT</sequence>
<evidence type="ECO:0000259" key="3">
    <source>
        <dbReference type="Pfam" id="PF02342"/>
    </source>
</evidence>
<dbReference type="Proteomes" id="UP001596222">
    <property type="component" value="Unassembled WGS sequence"/>
</dbReference>
<proteinExistence type="predicted"/>
<organism evidence="4 5">
    <name type="scientific">Streptomyces aureoversilis</name>
    <dbReference type="NCBI Taxonomy" id="67277"/>
    <lineage>
        <taxon>Bacteria</taxon>
        <taxon>Bacillati</taxon>
        <taxon>Actinomycetota</taxon>
        <taxon>Actinomycetes</taxon>
        <taxon>Kitasatosporales</taxon>
        <taxon>Streptomycetaceae</taxon>
        <taxon>Streptomyces</taxon>
    </lineage>
</organism>
<dbReference type="CDD" id="cd06974">
    <property type="entry name" value="TerD_like"/>
    <property type="match status" value="1"/>
</dbReference>
<dbReference type="PANTHER" id="PTHR31157:SF1">
    <property type="entry name" value="SCP DOMAIN-CONTAINING PROTEIN"/>
    <property type="match status" value="1"/>
</dbReference>
<protein>
    <submittedName>
        <fullName evidence="4">CAP domain-containing protein</fullName>
    </submittedName>
</protein>
<keyword evidence="5" id="KW-1185">Reference proteome</keyword>
<reference evidence="5" key="1">
    <citation type="journal article" date="2019" name="Int. J. Syst. Evol. Microbiol.">
        <title>The Global Catalogue of Microorganisms (GCM) 10K type strain sequencing project: providing services to taxonomists for standard genome sequencing and annotation.</title>
        <authorList>
            <consortium name="The Broad Institute Genomics Platform"/>
            <consortium name="The Broad Institute Genome Sequencing Center for Infectious Disease"/>
            <person name="Wu L."/>
            <person name="Ma J."/>
        </authorList>
    </citation>
    <scope>NUCLEOTIDE SEQUENCE [LARGE SCALE GENOMIC DNA]</scope>
    <source>
        <strain evidence="5">CGMCC 4.1641</strain>
    </source>
</reference>
<feature type="region of interest" description="Disordered" evidence="1">
    <location>
        <begin position="159"/>
        <end position="182"/>
    </location>
</feature>
<feature type="domain" description="TerD" evidence="3">
    <location>
        <begin position="25"/>
        <end position="153"/>
    </location>
</feature>
<evidence type="ECO:0000313" key="4">
    <source>
        <dbReference type="EMBL" id="MFC5147637.1"/>
    </source>
</evidence>
<gene>
    <name evidence="4" type="ORF">ACFPP6_23520</name>
</gene>
<dbReference type="InterPro" id="IPR003325">
    <property type="entry name" value="TerD"/>
</dbReference>
<dbReference type="Gene3D" id="2.60.60.30">
    <property type="entry name" value="sav2460 like domains"/>
    <property type="match status" value="1"/>
</dbReference>
<feature type="domain" description="SCP" evidence="2">
    <location>
        <begin position="322"/>
        <end position="436"/>
    </location>
</feature>
<evidence type="ECO:0000259" key="2">
    <source>
        <dbReference type="Pfam" id="PF00188"/>
    </source>
</evidence>
<name>A0ABW0A1X6_9ACTN</name>